<dbReference type="RefSeq" id="XP_033238440.1">
    <property type="nucleotide sequence ID" value="XM_033382549.1"/>
</dbReference>
<dbReference type="SUPFAM" id="SSF55785">
    <property type="entry name" value="PYP-like sensor domain (PAS domain)"/>
    <property type="match status" value="2"/>
</dbReference>
<dbReference type="CDD" id="cd00130">
    <property type="entry name" value="PAS"/>
    <property type="match status" value="2"/>
</dbReference>
<dbReference type="PANTHER" id="PTHR11269">
    <property type="entry name" value="PERIOD CIRCADIAN PROTEIN"/>
    <property type="match status" value="1"/>
</dbReference>
<dbReference type="PANTHER" id="PTHR11269:SF16">
    <property type="entry name" value="PERIOD CIRCADIAN PROTEIN"/>
    <property type="match status" value="1"/>
</dbReference>
<dbReference type="AlphaFoldDB" id="A0A6I8UF92"/>
<protein>
    <recommendedName>
        <fullName evidence="8">Period circadian protein</fullName>
    </recommendedName>
</protein>
<feature type="compositionally biased region" description="Polar residues" evidence="9">
    <location>
        <begin position="1"/>
        <end position="14"/>
    </location>
</feature>
<evidence type="ECO:0000259" key="10">
    <source>
        <dbReference type="PROSITE" id="PS50112"/>
    </source>
</evidence>
<keyword evidence="4" id="KW-0597">Phosphoprotein</keyword>
<keyword evidence="5" id="KW-0677">Repeat</keyword>
<dbReference type="GO" id="GO:0000122">
    <property type="term" value="P:negative regulation of transcription by RNA polymerase II"/>
    <property type="evidence" value="ECO:0007669"/>
    <property type="project" value="TreeGrafter"/>
</dbReference>
<evidence type="ECO:0000256" key="7">
    <source>
        <dbReference type="ARBA" id="ARBA00023242"/>
    </source>
</evidence>
<evidence type="ECO:0000313" key="13">
    <source>
        <dbReference type="RefSeq" id="XP_033238440.1"/>
    </source>
</evidence>
<comment type="subcellular location">
    <subcellularLocation>
        <location evidence="2">Cytoplasm</location>
        <location evidence="2">Perinuclear region</location>
    </subcellularLocation>
    <subcellularLocation>
        <location evidence="1">Nucleus</location>
    </subcellularLocation>
</comment>
<dbReference type="InterPro" id="IPR000014">
    <property type="entry name" value="PAS"/>
</dbReference>
<feature type="compositionally biased region" description="Basic and acidic residues" evidence="9">
    <location>
        <begin position="805"/>
        <end position="827"/>
    </location>
</feature>
<feature type="compositionally biased region" description="Basic and acidic residues" evidence="9">
    <location>
        <begin position="890"/>
        <end position="901"/>
    </location>
</feature>
<dbReference type="InterPro" id="IPR050760">
    <property type="entry name" value="Period_circadian_regulator"/>
</dbReference>
<evidence type="ECO:0000256" key="5">
    <source>
        <dbReference type="ARBA" id="ARBA00022737"/>
    </source>
</evidence>
<feature type="compositionally biased region" description="Polar residues" evidence="9">
    <location>
        <begin position="1151"/>
        <end position="1178"/>
    </location>
</feature>
<feature type="compositionally biased region" description="Polar residues" evidence="9">
    <location>
        <begin position="958"/>
        <end position="968"/>
    </location>
</feature>
<feature type="compositionally biased region" description="Polar residues" evidence="9">
    <location>
        <begin position="781"/>
        <end position="803"/>
    </location>
</feature>
<dbReference type="KEGG" id="dpo:4814831"/>
<dbReference type="InterPro" id="IPR035965">
    <property type="entry name" value="PAS-like_dom_sf"/>
</dbReference>
<accession>A0A6I8UF92</accession>
<dbReference type="GO" id="GO:0001222">
    <property type="term" value="F:transcription corepressor binding"/>
    <property type="evidence" value="ECO:0007669"/>
    <property type="project" value="TreeGrafter"/>
</dbReference>
<proteinExistence type="predicted"/>
<feature type="compositionally biased region" description="Low complexity" evidence="9">
    <location>
        <begin position="15"/>
        <end position="46"/>
    </location>
</feature>
<keyword evidence="11" id="KW-1185">Reference proteome</keyword>
<dbReference type="Pfam" id="PF00989">
    <property type="entry name" value="PAS"/>
    <property type="match status" value="1"/>
</dbReference>
<feature type="region of interest" description="Disordered" evidence="9">
    <location>
        <begin position="1"/>
        <end position="102"/>
    </location>
</feature>
<feature type="compositionally biased region" description="Basic residues" evidence="9">
    <location>
        <begin position="65"/>
        <end position="78"/>
    </location>
</feature>
<organism evidence="11 12">
    <name type="scientific">Drosophila pseudoobscura pseudoobscura</name>
    <name type="common">Fruit fly</name>
    <dbReference type="NCBI Taxonomy" id="46245"/>
    <lineage>
        <taxon>Eukaryota</taxon>
        <taxon>Metazoa</taxon>
        <taxon>Ecdysozoa</taxon>
        <taxon>Arthropoda</taxon>
        <taxon>Hexapoda</taxon>
        <taxon>Insecta</taxon>
        <taxon>Pterygota</taxon>
        <taxon>Neoptera</taxon>
        <taxon>Endopterygota</taxon>
        <taxon>Diptera</taxon>
        <taxon>Brachycera</taxon>
        <taxon>Muscomorpha</taxon>
        <taxon>Ephydroidea</taxon>
        <taxon>Drosophilidae</taxon>
        <taxon>Drosophila</taxon>
        <taxon>Sophophora</taxon>
    </lineage>
</organism>
<dbReference type="FunFam" id="3.30.450.20:FF:000072">
    <property type="entry name" value="Period circadian protein"/>
    <property type="match status" value="1"/>
</dbReference>
<feature type="compositionally biased region" description="Polar residues" evidence="9">
    <location>
        <begin position="746"/>
        <end position="772"/>
    </location>
</feature>
<evidence type="ECO:0000256" key="2">
    <source>
        <dbReference type="ARBA" id="ARBA00004556"/>
    </source>
</evidence>
<sequence length="1279" mass="136373">MEGESTESTQNTKVSDSAYSNSCSNSQSQRSGSSKSMLSGSHSSGSSGYGGKPSIQTSSSDMAIKRNKEKSRKKKKAKCTQAQATISSSLEGAEEQPHSSSTACDQKILHVLATTQQLGDQPSSLDHKLGEQLEARHNCGVGKAEQPQSFSLPCPLSVSTLMPGIGVCHGGNAPGGKWEKTFESCKLDTGPAKTERVKEDSFCCVISMHDGIVLYTTPSITDVLGFPRDMWLGRSFIDFVHTKDRATFASQITTGIPIAESRCSMPKDARSTFCVMLRQYRGLQTSGYGVIGRSVNYEPFRLGMSFREAPEEERSDNYMVANSSNMLLVICATPIKSSYRVPEEIHSQRSPKFAIRHTAAGIISHVDSAAVSALGYLPQDLMGRSIMDLYHHDDLPVIKEIYESVMKKGQTAGASFCSKPYRFLIQNGCYILLETEWSSFVNPWSRKLEFVVGHHRVFQGPKICNVFETPPNSEPKIAEELQNKNTRIKEEIVNLLAEKVSRPSDTVKQEVSRRCQALASFMETLMDEVSRADLKLELPHENELTVSERDSVMLGEISPHHDYYDSKSSIETPPSYNQLNYNENLLRFFNSKPVTAPVEVDPPKVGSSDVSSTREDARSTLSPLNGFEGSGASGSSGHLTSGSNIHMSSATNTSNAGTGTGTVTGTGTIIATSGTGTVTCASGNMDANTSAAFNIAANTSAADNFGADTSAADTSGADTSAADNYAVDNYGPGNFGAENSCADNSGAENSCADNSGVDNSRPDNSGADNSAADNFGPDNSGADNSGADNSGPDNTGPDNSGAENSRAENSRAENSRADNSRPDHPRPDISGASNSRPDKTGPDKSGAENSASGSGSGTSGNEGPSSGGQDTRTTAGTPDSPPVSLTESLLNKHNDEMEKFMLKKHRESRGDRRTVEKNKNKTTNTIDSLKILEYSSTGPGHGTKRGGSYSWEGEGNKPKQQPTLNSVGVGTGAPEAPIPPVHPTHTTHTAIAQSSFSAQQSLFPTFYYIPATPLAASTPAPGALSPTPRNQKHHHHAHQHAPKVPDQASTSQQAAGPAAIPLQYVAGVMYPHPSLFYTHPAAAAATAMMYQPMPFPGIANAMQLPEQPSTSQSNYSKTVFSTQQVIVAPPTITTTTATTTPKTQGAFHSITPAQLQRPSSQDTSVKTEPASNATPSHSSNKKKANSPIASGIGDYNSNQACSRNRANVKKYTDSNGNSDDMDGSSFSSFYSSFIKTTDGSESPPDNDKEAKHRKLKNITRLSSKIMEHPEEDQTQHGDG</sequence>
<dbReference type="FunFam" id="3.30.450.20:FF:000066">
    <property type="entry name" value="Period circadian protein"/>
    <property type="match status" value="1"/>
</dbReference>
<feature type="domain" description="PAS" evidence="10">
    <location>
        <begin position="210"/>
        <end position="259"/>
    </location>
</feature>
<dbReference type="SMART" id="SM00091">
    <property type="entry name" value="PAS"/>
    <property type="match status" value="2"/>
</dbReference>
<gene>
    <name evidence="12 13" type="primary">per</name>
</gene>
<dbReference type="Pfam" id="PF14598">
    <property type="entry name" value="PAS_11"/>
    <property type="match status" value="1"/>
</dbReference>
<keyword evidence="3" id="KW-0963">Cytoplasm</keyword>
<dbReference type="GO" id="GO:0032922">
    <property type="term" value="P:circadian regulation of gene expression"/>
    <property type="evidence" value="ECO:0007669"/>
    <property type="project" value="TreeGrafter"/>
</dbReference>
<evidence type="ECO:0000256" key="8">
    <source>
        <dbReference type="ARBA" id="ARBA00040849"/>
    </source>
</evidence>
<dbReference type="GO" id="GO:0048471">
    <property type="term" value="C:perinuclear region of cytoplasm"/>
    <property type="evidence" value="ECO:0007669"/>
    <property type="project" value="UniProtKB-SubCell"/>
</dbReference>
<evidence type="ECO:0000256" key="1">
    <source>
        <dbReference type="ARBA" id="ARBA00004123"/>
    </source>
</evidence>
<feature type="domain" description="PAS" evidence="10">
    <location>
        <begin position="361"/>
        <end position="409"/>
    </location>
</feature>
<feature type="compositionally biased region" description="Basic and acidic residues" evidence="9">
    <location>
        <begin position="1265"/>
        <end position="1279"/>
    </location>
</feature>
<dbReference type="InterPro" id="IPR013767">
    <property type="entry name" value="PAS_fold"/>
</dbReference>
<dbReference type="GO" id="GO:0000976">
    <property type="term" value="F:transcription cis-regulatory region binding"/>
    <property type="evidence" value="ECO:0007669"/>
    <property type="project" value="TreeGrafter"/>
</dbReference>
<name>A0A6I8UF92_DROPS</name>
<evidence type="ECO:0000256" key="3">
    <source>
        <dbReference type="ARBA" id="ARBA00022490"/>
    </source>
</evidence>
<dbReference type="Proteomes" id="UP000001819">
    <property type="component" value="Chromosome X"/>
</dbReference>
<feature type="compositionally biased region" description="Basic residues" evidence="9">
    <location>
        <begin position="1030"/>
        <end position="1041"/>
    </location>
</feature>
<dbReference type="RefSeq" id="XP_001354548.4">
    <property type="nucleotide sequence ID" value="XM_001354512.4"/>
</dbReference>
<evidence type="ECO:0000313" key="11">
    <source>
        <dbReference type="Proteomes" id="UP000001819"/>
    </source>
</evidence>
<dbReference type="PROSITE" id="PS50112">
    <property type="entry name" value="PAS"/>
    <property type="match status" value="2"/>
</dbReference>
<feature type="region of interest" description="Disordered" evidence="9">
    <location>
        <begin position="596"/>
        <end position="660"/>
    </location>
</feature>
<evidence type="ECO:0000256" key="4">
    <source>
        <dbReference type="ARBA" id="ARBA00022553"/>
    </source>
</evidence>
<feature type="compositionally biased region" description="Basic and acidic residues" evidence="9">
    <location>
        <begin position="908"/>
        <end position="919"/>
    </location>
</feature>
<feature type="region of interest" description="Disordered" evidence="9">
    <location>
        <begin position="1151"/>
        <end position="1201"/>
    </location>
</feature>
<dbReference type="GO" id="GO:0043153">
    <property type="term" value="P:entrainment of circadian clock by photoperiod"/>
    <property type="evidence" value="ECO:0007669"/>
    <property type="project" value="TreeGrafter"/>
</dbReference>
<feature type="compositionally biased region" description="Basic and acidic residues" evidence="9">
    <location>
        <begin position="836"/>
        <end position="846"/>
    </location>
</feature>
<dbReference type="GO" id="GO:0005634">
    <property type="term" value="C:nucleus"/>
    <property type="evidence" value="ECO:0007669"/>
    <property type="project" value="UniProtKB-SubCell"/>
</dbReference>
<dbReference type="FunFam" id="1.20.5.770:FF:000001">
    <property type="entry name" value="Period circadian protein"/>
    <property type="match status" value="1"/>
</dbReference>
<dbReference type="Gene3D" id="1.20.5.770">
    <property type="entry name" value="Single helix bin"/>
    <property type="match status" value="1"/>
</dbReference>
<evidence type="ECO:0000313" key="12">
    <source>
        <dbReference type="RefSeq" id="XP_001354548.4"/>
    </source>
</evidence>
<dbReference type="Gene3D" id="3.30.450.20">
    <property type="entry name" value="PAS domain"/>
    <property type="match status" value="2"/>
</dbReference>
<feature type="compositionally biased region" description="Polar residues" evidence="9">
    <location>
        <begin position="869"/>
        <end position="889"/>
    </location>
</feature>
<reference evidence="12 13" key="1">
    <citation type="submission" date="2025-04" db="UniProtKB">
        <authorList>
            <consortium name="RefSeq"/>
        </authorList>
    </citation>
    <scope>IDENTIFICATION</scope>
    <source>
        <strain evidence="12 13">MV-25-SWS-2005</strain>
        <tissue evidence="12 13">Whole body</tissue>
    </source>
</reference>
<keyword evidence="6" id="KW-0090">Biological rhythms</keyword>
<feature type="region of interest" description="Disordered" evidence="9">
    <location>
        <begin position="1019"/>
        <end position="1054"/>
    </location>
</feature>
<feature type="compositionally biased region" description="Polar residues" evidence="9">
    <location>
        <begin position="80"/>
        <end position="90"/>
    </location>
</feature>
<evidence type="ECO:0000256" key="6">
    <source>
        <dbReference type="ARBA" id="ARBA00023108"/>
    </source>
</evidence>
<feature type="region of interest" description="Disordered" evidence="9">
    <location>
        <begin position="746"/>
        <end position="971"/>
    </location>
</feature>
<dbReference type="ExpressionAtlas" id="A0A6I8UF92">
    <property type="expression patterns" value="baseline"/>
</dbReference>
<feature type="compositionally biased region" description="Low complexity" evidence="9">
    <location>
        <begin position="1019"/>
        <end position="1028"/>
    </location>
</feature>
<evidence type="ECO:0000256" key="9">
    <source>
        <dbReference type="SAM" id="MobiDB-lite"/>
    </source>
</evidence>
<keyword evidence="7" id="KW-0539">Nucleus</keyword>
<feature type="region of interest" description="Disordered" evidence="9">
    <location>
        <begin position="1228"/>
        <end position="1279"/>
    </location>
</feature>